<dbReference type="HAMAP" id="MF_00134_B">
    <property type="entry name" value="IGPS_B"/>
    <property type="match status" value="1"/>
</dbReference>
<evidence type="ECO:0000256" key="8">
    <source>
        <dbReference type="HAMAP-Rule" id="MF_00134"/>
    </source>
</evidence>
<dbReference type="PANTHER" id="PTHR22854:SF2">
    <property type="entry name" value="INDOLE-3-GLYCEROL-PHOSPHATE SYNTHASE"/>
    <property type="match status" value="1"/>
</dbReference>
<dbReference type="AlphaFoldDB" id="A0A7X0H5K9"/>
<gene>
    <name evidence="8" type="primary">trpC</name>
    <name evidence="10" type="ORF">HNQ40_000035</name>
</gene>
<evidence type="ECO:0000313" key="11">
    <source>
        <dbReference type="Proteomes" id="UP000541810"/>
    </source>
</evidence>
<dbReference type="CDD" id="cd00331">
    <property type="entry name" value="IGPS"/>
    <property type="match status" value="1"/>
</dbReference>
<organism evidence="10 11">
    <name type="scientific">Algisphaera agarilytica</name>
    <dbReference type="NCBI Taxonomy" id="1385975"/>
    <lineage>
        <taxon>Bacteria</taxon>
        <taxon>Pseudomonadati</taxon>
        <taxon>Planctomycetota</taxon>
        <taxon>Phycisphaerae</taxon>
        <taxon>Phycisphaerales</taxon>
        <taxon>Phycisphaeraceae</taxon>
        <taxon>Algisphaera</taxon>
    </lineage>
</organism>
<evidence type="ECO:0000256" key="1">
    <source>
        <dbReference type="ARBA" id="ARBA00001633"/>
    </source>
</evidence>
<evidence type="ECO:0000256" key="4">
    <source>
        <dbReference type="ARBA" id="ARBA00022793"/>
    </source>
</evidence>
<dbReference type="Gene3D" id="3.20.20.70">
    <property type="entry name" value="Aldolase class I"/>
    <property type="match status" value="1"/>
</dbReference>
<keyword evidence="6 8" id="KW-0057">Aromatic amino acid biosynthesis</keyword>
<dbReference type="GO" id="GO:0004640">
    <property type="term" value="F:phosphoribosylanthranilate isomerase activity"/>
    <property type="evidence" value="ECO:0007669"/>
    <property type="project" value="TreeGrafter"/>
</dbReference>
<keyword evidence="11" id="KW-1185">Reference proteome</keyword>
<dbReference type="InterPro" id="IPR013785">
    <property type="entry name" value="Aldolase_TIM"/>
</dbReference>
<comment type="caution">
    <text evidence="10">The sequence shown here is derived from an EMBL/GenBank/DDBJ whole genome shotgun (WGS) entry which is preliminary data.</text>
</comment>
<keyword evidence="5 8" id="KW-0822">Tryptophan biosynthesis</keyword>
<protein>
    <recommendedName>
        <fullName evidence="8">Indole-3-glycerol phosphate synthase</fullName>
        <shortName evidence="8">IGPS</shortName>
        <ecNumber evidence="8">4.1.1.48</ecNumber>
    </recommendedName>
</protein>
<dbReference type="PROSITE" id="PS00614">
    <property type="entry name" value="IGPS"/>
    <property type="match status" value="1"/>
</dbReference>
<dbReference type="NCBIfam" id="NF001377">
    <property type="entry name" value="PRK00278.2-4"/>
    <property type="match status" value="1"/>
</dbReference>
<name>A0A7X0H5K9_9BACT</name>
<evidence type="ECO:0000256" key="6">
    <source>
        <dbReference type="ARBA" id="ARBA00023141"/>
    </source>
</evidence>
<reference evidence="10 11" key="1">
    <citation type="submission" date="2020-08" db="EMBL/GenBank/DDBJ databases">
        <title>Genomic Encyclopedia of Type Strains, Phase IV (KMG-IV): sequencing the most valuable type-strain genomes for metagenomic binning, comparative biology and taxonomic classification.</title>
        <authorList>
            <person name="Goeker M."/>
        </authorList>
    </citation>
    <scope>NUCLEOTIDE SEQUENCE [LARGE SCALE GENOMIC DNA]</scope>
    <source>
        <strain evidence="10 11">DSM 103725</strain>
    </source>
</reference>
<evidence type="ECO:0000313" key="10">
    <source>
        <dbReference type="EMBL" id="MBB6428229.1"/>
    </source>
</evidence>
<evidence type="ECO:0000256" key="5">
    <source>
        <dbReference type="ARBA" id="ARBA00022822"/>
    </source>
</evidence>
<dbReference type="EMBL" id="JACHGY010000001">
    <property type="protein sequence ID" value="MBB6428229.1"/>
    <property type="molecule type" value="Genomic_DNA"/>
</dbReference>
<dbReference type="EC" id="4.1.1.48" evidence="8"/>
<dbReference type="Pfam" id="PF00218">
    <property type="entry name" value="IGPS"/>
    <property type="match status" value="1"/>
</dbReference>
<keyword evidence="4 8" id="KW-0210">Decarboxylase</keyword>
<dbReference type="RefSeq" id="WP_184675193.1">
    <property type="nucleotide sequence ID" value="NZ_JACHGY010000001.1"/>
</dbReference>
<comment type="catalytic activity">
    <reaction evidence="1 8">
        <text>1-(2-carboxyphenylamino)-1-deoxy-D-ribulose 5-phosphate + H(+) = (1S,2R)-1-C-(indol-3-yl)glycerol 3-phosphate + CO2 + H2O</text>
        <dbReference type="Rhea" id="RHEA:23476"/>
        <dbReference type="ChEBI" id="CHEBI:15377"/>
        <dbReference type="ChEBI" id="CHEBI:15378"/>
        <dbReference type="ChEBI" id="CHEBI:16526"/>
        <dbReference type="ChEBI" id="CHEBI:58613"/>
        <dbReference type="ChEBI" id="CHEBI:58866"/>
        <dbReference type="EC" id="4.1.1.48"/>
    </reaction>
</comment>
<evidence type="ECO:0000256" key="7">
    <source>
        <dbReference type="ARBA" id="ARBA00023239"/>
    </source>
</evidence>
<dbReference type="InterPro" id="IPR013798">
    <property type="entry name" value="Indole-3-glycerol_P_synth_dom"/>
</dbReference>
<comment type="pathway">
    <text evidence="2 8">Amino-acid biosynthesis; L-tryptophan biosynthesis; L-tryptophan from chorismate: step 4/5.</text>
</comment>
<proteinExistence type="inferred from homology"/>
<keyword evidence="3 8" id="KW-0028">Amino-acid biosynthesis</keyword>
<comment type="similarity">
    <text evidence="8">Belongs to the TrpC family.</text>
</comment>
<evidence type="ECO:0000256" key="3">
    <source>
        <dbReference type="ARBA" id="ARBA00022605"/>
    </source>
</evidence>
<dbReference type="Proteomes" id="UP000541810">
    <property type="component" value="Unassembled WGS sequence"/>
</dbReference>
<evidence type="ECO:0000256" key="2">
    <source>
        <dbReference type="ARBA" id="ARBA00004696"/>
    </source>
</evidence>
<sequence>MSDMLSQIVNDKRLEVETTRRSRPLEDVKAAAQDAAPPRNFFAAVTRPKGKLRVIAEVKKASPSAGVIREDFDPVAIARAYHENGAAALSCLTDEKYFQGKLEYIQQIKKVVPLPVLRKDFIVDPYQIYEARAAGADAILLIAECLGEAQMIDLLILATELKLTALVEVHDYESLIQVQSHVGFPHPGYQLLGINNRNLKTMTTDIGHTMELLKEVPNTDILVSESGIRTNEDIQRLAEAGVHRVLVGEHLMRQPDVGEALRELIGESA</sequence>
<dbReference type="InterPro" id="IPR011060">
    <property type="entry name" value="RibuloseP-bd_barrel"/>
</dbReference>
<evidence type="ECO:0000259" key="9">
    <source>
        <dbReference type="Pfam" id="PF00218"/>
    </source>
</evidence>
<dbReference type="GO" id="GO:0004425">
    <property type="term" value="F:indole-3-glycerol-phosphate synthase activity"/>
    <property type="evidence" value="ECO:0007669"/>
    <property type="project" value="UniProtKB-UniRule"/>
</dbReference>
<accession>A0A7X0H5K9</accession>
<keyword evidence="7 8" id="KW-0456">Lyase</keyword>
<dbReference type="UniPathway" id="UPA00035">
    <property type="reaction ID" value="UER00043"/>
</dbReference>
<dbReference type="InterPro" id="IPR045186">
    <property type="entry name" value="Indole-3-glycerol_P_synth"/>
</dbReference>
<dbReference type="SUPFAM" id="SSF51366">
    <property type="entry name" value="Ribulose-phoshate binding barrel"/>
    <property type="match status" value="1"/>
</dbReference>
<dbReference type="FunFam" id="3.20.20.70:FF:000024">
    <property type="entry name" value="Indole-3-glycerol phosphate synthase"/>
    <property type="match status" value="1"/>
</dbReference>
<dbReference type="PANTHER" id="PTHR22854">
    <property type="entry name" value="TRYPTOPHAN BIOSYNTHESIS PROTEIN"/>
    <property type="match status" value="1"/>
</dbReference>
<dbReference type="InterPro" id="IPR001468">
    <property type="entry name" value="Indole-3-GlycerolPSynthase_CS"/>
</dbReference>
<dbReference type="GO" id="GO:0000162">
    <property type="term" value="P:L-tryptophan biosynthetic process"/>
    <property type="evidence" value="ECO:0007669"/>
    <property type="project" value="UniProtKB-UniRule"/>
</dbReference>
<feature type="domain" description="Indole-3-glycerol phosphate synthase" evidence="9">
    <location>
        <begin position="5"/>
        <end position="264"/>
    </location>
</feature>